<dbReference type="PANTHER" id="PTHR14134:SF2">
    <property type="entry name" value="E3 UBIQUITIN-PROTEIN LIGASE RAD18"/>
    <property type="match status" value="1"/>
</dbReference>
<keyword evidence="23" id="KW-1185">Reference proteome</keyword>
<evidence type="ECO:0000256" key="16">
    <source>
        <dbReference type="ARBA" id="ARBA00031783"/>
    </source>
</evidence>
<feature type="region of interest" description="Disordered" evidence="20">
    <location>
        <begin position="356"/>
        <end position="392"/>
    </location>
</feature>
<dbReference type="FunCoup" id="A0A0D0B512">
    <property type="interactions" value="174"/>
</dbReference>
<dbReference type="HOGENOM" id="CLU_028491_3_0_1"/>
<reference evidence="22 23" key="1">
    <citation type="submission" date="2014-04" db="EMBL/GenBank/DDBJ databases">
        <authorList>
            <consortium name="DOE Joint Genome Institute"/>
            <person name="Kuo A."/>
            <person name="Ruytinx J."/>
            <person name="Rineau F."/>
            <person name="Colpaert J."/>
            <person name="Kohler A."/>
            <person name="Nagy L.G."/>
            <person name="Floudas D."/>
            <person name="Copeland A."/>
            <person name="Barry K.W."/>
            <person name="Cichocki N."/>
            <person name="Veneault-Fourrey C."/>
            <person name="LaButti K."/>
            <person name="Lindquist E.A."/>
            <person name="Lipzen A."/>
            <person name="Lundell T."/>
            <person name="Morin E."/>
            <person name="Murat C."/>
            <person name="Sun H."/>
            <person name="Tunlid A."/>
            <person name="Henrissat B."/>
            <person name="Grigoriev I.V."/>
            <person name="Hibbett D.S."/>
            <person name="Martin F."/>
            <person name="Nordberg H.P."/>
            <person name="Cantor M.N."/>
            <person name="Hua S.X."/>
        </authorList>
    </citation>
    <scope>NUCLEOTIDE SEQUENCE [LARGE SCALE GENOMIC DNA]</scope>
    <source>
        <strain evidence="22 23">UH-Slu-Lm8-n1</strain>
    </source>
</reference>
<comment type="similarity">
    <text evidence="4">Belongs to the RAD18 family.</text>
</comment>
<evidence type="ECO:0000259" key="21">
    <source>
        <dbReference type="PROSITE" id="PS50089"/>
    </source>
</evidence>
<evidence type="ECO:0000313" key="22">
    <source>
        <dbReference type="EMBL" id="KIK41572.1"/>
    </source>
</evidence>
<dbReference type="STRING" id="930992.A0A0D0B512"/>
<dbReference type="EC" id="2.3.2.27" evidence="5"/>
<keyword evidence="14" id="KW-0234">DNA repair</keyword>
<name>A0A0D0B512_9AGAM</name>
<dbReference type="NCBIfam" id="TIGR00599">
    <property type="entry name" value="rad18"/>
    <property type="match status" value="1"/>
</dbReference>
<comment type="subcellular location">
    <subcellularLocation>
        <location evidence="2">Nucleus</location>
    </subcellularLocation>
</comment>
<sequence length="392" mass="43635">MPPTNNVQALLSTNIPDPSDFPMPELRQLDASLRCTICGELYDAPISLACGHCFCSLCIREHIVKESECPSCRKSTSEGQFRTNPVLEEAVSAWRTARSTILRLSREEQDRTRRSQEEQTPCRSKTPLTNGKKRKRRISPVSSDSDVVMVPGPSSSNQFASSLVPSKSRRSRRQDMEPSSDPQEEDMVQGGQIVNCPICNVSIAMGDINTHIDSGCKKRPSNASSAGTSDAKGQWTKLFSDKGKSKDNGIDVDNATERIPKASYDLLKDKQVKDLLHAHGLPIVGDRKTWIARHQRWVMIFNANLDKSGSNTKNTKELRNELKNWEDSRKRRHLVDDTAAHILNHQGEFARLVAEARNSKAKKASSSTIVQQPSQDDDVVVADSEEEDQPLS</sequence>
<dbReference type="InterPro" id="IPR004580">
    <property type="entry name" value="Rad18_fungi"/>
</dbReference>
<evidence type="ECO:0000256" key="2">
    <source>
        <dbReference type="ARBA" id="ARBA00004123"/>
    </source>
</evidence>
<dbReference type="Gene3D" id="3.30.40.10">
    <property type="entry name" value="Zinc/RING finger domain, C3HC4 (zinc finger)"/>
    <property type="match status" value="1"/>
</dbReference>
<comment type="pathway">
    <text evidence="3">Protein modification; protein ubiquitination.</text>
</comment>
<dbReference type="Pfam" id="PF00097">
    <property type="entry name" value="zf-C3HC4"/>
    <property type="match status" value="1"/>
</dbReference>
<dbReference type="GO" id="GO:0097505">
    <property type="term" value="C:Rad6-Rad18 complex"/>
    <property type="evidence" value="ECO:0007669"/>
    <property type="project" value="TreeGrafter"/>
</dbReference>
<keyword evidence="10 19" id="KW-0863">Zinc-finger</keyword>
<dbReference type="AlphaFoldDB" id="A0A0D0B512"/>
<feature type="compositionally biased region" description="Polar residues" evidence="20">
    <location>
        <begin position="118"/>
        <end position="129"/>
    </location>
</feature>
<feature type="compositionally biased region" description="Low complexity" evidence="20">
    <location>
        <begin position="139"/>
        <end position="156"/>
    </location>
</feature>
<dbReference type="EMBL" id="KN835265">
    <property type="protein sequence ID" value="KIK41572.1"/>
    <property type="molecule type" value="Genomic_DNA"/>
</dbReference>
<dbReference type="Proteomes" id="UP000054485">
    <property type="component" value="Unassembled WGS sequence"/>
</dbReference>
<dbReference type="GO" id="GO:0006301">
    <property type="term" value="P:DNA damage tolerance"/>
    <property type="evidence" value="ECO:0007669"/>
    <property type="project" value="InterPro"/>
</dbReference>
<feature type="compositionally biased region" description="Acidic residues" evidence="20">
    <location>
        <begin position="375"/>
        <end position="392"/>
    </location>
</feature>
<dbReference type="InterPro" id="IPR013083">
    <property type="entry name" value="Znf_RING/FYVE/PHD"/>
</dbReference>
<reference evidence="23" key="2">
    <citation type="submission" date="2015-01" db="EMBL/GenBank/DDBJ databases">
        <title>Evolutionary Origins and Diversification of the Mycorrhizal Mutualists.</title>
        <authorList>
            <consortium name="DOE Joint Genome Institute"/>
            <consortium name="Mycorrhizal Genomics Consortium"/>
            <person name="Kohler A."/>
            <person name="Kuo A."/>
            <person name="Nagy L.G."/>
            <person name="Floudas D."/>
            <person name="Copeland A."/>
            <person name="Barry K.W."/>
            <person name="Cichocki N."/>
            <person name="Veneault-Fourrey C."/>
            <person name="LaButti K."/>
            <person name="Lindquist E.A."/>
            <person name="Lipzen A."/>
            <person name="Lundell T."/>
            <person name="Morin E."/>
            <person name="Murat C."/>
            <person name="Riley R."/>
            <person name="Ohm R."/>
            <person name="Sun H."/>
            <person name="Tunlid A."/>
            <person name="Henrissat B."/>
            <person name="Grigoriev I.V."/>
            <person name="Hibbett D.S."/>
            <person name="Martin F."/>
        </authorList>
    </citation>
    <scope>NUCLEOTIDE SEQUENCE [LARGE SCALE GENOMIC DNA]</scope>
    <source>
        <strain evidence="23">UH-Slu-Lm8-n1</strain>
    </source>
</reference>
<feature type="compositionally biased region" description="Basic and acidic residues" evidence="20">
    <location>
        <begin position="105"/>
        <end position="117"/>
    </location>
</feature>
<keyword evidence="15" id="KW-0539">Nucleus</keyword>
<dbReference type="GO" id="GO:0003697">
    <property type="term" value="F:single-stranded DNA binding"/>
    <property type="evidence" value="ECO:0007669"/>
    <property type="project" value="InterPro"/>
</dbReference>
<keyword evidence="11" id="KW-0833">Ubl conjugation pathway</keyword>
<dbReference type="InParanoid" id="A0A0D0B512"/>
<dbReference type="InterPro" id="IPR017907">
    <property type="entry name" value="Znf_RING_CS"/>
</dbReference>
<keyword evidence="8" id="KW-0479">Metal-binding</keyword>
<evidence type="ECO:0000256" key="14">
    <source>
        <dbReference type="ARBA" id="ARBA00023204"/>
    </source>
</evidence>
<dbReference type="Gene3D" id="3.30.160.60">
    <property type="entry name" value="Classic Zinc Finger"/>
    <property type="match status" value="1"/>
</dbReference>
<dbReference type="PROSITE" id="PS00518">
    <property type="entry name" value="ZF_RING_1"/>
    <property type="match status" value="1"/>
</dbReference>
<evidence type="ECO:0000256" key="12">
    <source>
        <dbReference type="ARBA" id="ARBA00022833"/>
    </source>
</evidence>
<evidence type="ECO:0000256" key="20">
    <source>
        <dbReference type="SAM" id="MobiDB-lite"/>
    </source>
</evidence>
<evidence type="ECO:0000256" key="18">
    <source>
        <dbReference type="ARBA" id="ARBA00082369"/>
    </source>
</evidence>
<evidence type="ECO:0000256" key="11">
    <source>
        <dbReference type="ARBA" id="ARBA00022786"/>
    </source>
</evidence>
<evidence type="ECO:0000256" key="19">
    <source>
        <dbReference type="PROSITE-ProRule" id="PRU00175"/>
    </source>
</evidence>
<evidence type="ECO:0000256" key="10">
    <source>
        <dbReference type="ARBA" id="ARBA00022771"/>
    </source>
</evidence>
<evidence type="ECO:0000256" key="1">
    <source>
        <dbReference type="ARBA" id="ARBA00000900"/>
    </source>
</evidence>
<dbReference type="SMART" id="SM00184">
    <property type="entry name" value="RING"/>
    <property type="match status" value="1"/>
</dbReference>
<feature type="region of interest" description="Disordered" evidence="20">
    <location>
        <begin position="105"/>
        <end position="189"/>
    </location>
</feature>
<dbReference type="GO" id="GO:0006513">
    <property type="term" value="P:protein monoubiquitination"/>
    <property type="evidence" value="ECO:0007669"/>
    <property type="project" value="InterPro"/>
</dbReference>
<evidence type="ECO:0000256" key="6">
    <source>
        <dbReference type="ARBA" id="ARBA00015551"/>
    </source>
</evidence>
<keyword evidence="7" id="KW-0808">Transferase</keyword>
<accession>A0A0D0B512</accession>
<evidence type="ECO:0000256" key="3">
    <source>
        <dbReference type="ARBA" id="ARBA00004906"/>
    </source>
</evidence>
<dbReference type="SMART" id="SM00734">
    <property type="entry name" value="ZnF_Rad18"/>
    <property type="match status" value="1"/>
</dbReference>
<evidence type="ECO:0000256" key="17">
    <source>
        <dbReference type="ARBA" id="ARBA00074353"/>
    </source>
</evidence>
<dbReference type="InterPro" id="IPR018957">
    <property type="entry name" value="Znf_C3HC4_RING-type"/>
</dbReference>
<evidence type="ECO:0000256" key="5">
    <source>
        <dbReference type="ARBA" id="ARBA00012483"/>
    </source>
</evidence>
<dbReference type="InterPro" id="IPR001841">
    <property type="entry name" value="Znf_RING"/>
</dbReference>
<dbReference type="GO" id="GO:0006281">
    <property type="term" value="P:DNA repair"/>
    <property type="evidence" value="ECO:0007669"/>
    <property type="project" value="UniProtKB-KW"/>
</dbReference>
<dbReference type="InterPro" id="IPR006642">
    <property type="entry name" value="Rad18_UBZ4"/>
</dbReference>
<gene>
    <name evidence="22" type="ORF">CY34DRAFT_200486</name>
</gene>
<feature type="domain" description="RING-type" evidence="21">
    <location>
        <begin position="35"/>
        <end position="73"/>
    </location>
</feature>
<dbReference type="OrthoDB" id="9049620at2759"/>
<evidence type="ECO:0000313" key="23">
    <source>
        <dbReference type="Proteomes" id="UP000054485"/>
    </source>
</evidence>
<dbReference type="InterPro" id="IPR039577">
    <property type="entry name" value="Rad18"/>
</dbReference>
<evidence type="ECO:0000256" key="8">
    <source>
        <dbReference type="ARBA" id="ARBA00022723"/>
    </source>
</evidence>
<evidence type="ECO:0000256" key="4">
    <source>
        <dbReference type="ARBA" id="ARBA00009506"/>
    </source>
</evidence>
<dbReference type="SUPFAM" id="SSF57850">
    <property type="entry name" value="RING/U-box"/>
    <property type="match status" value="1"/>
</dbReference>
<keyword evidence="13" id="KW-0238">DNA-binding</keyword>
<keyword evidence="12" id="KW-0862">Zinc</keyword>
<dbReference type="GO" id="GO:0005634">
    <property type="term" value="C:nucleus"/>
    <property type="evidence" value="ECO:0007669"/>
    <property type="project" value="UniProtKB-SubCell"/>
</dbReference>
<dbReference type="PROSITE" id="PS50089">
    <property type="entry name" value="ZF_RING_2"/>
    <property type="match status" value="1"/>
</dbReference>
<dbReference type="PANTHER" id="PTHR14134">
    <property type="entry name" value="E3 UBIQUITIN-PROTEIN LIGASE RAD18"/>
    <property type="match status" value="1"/>
</dbReference>
<comment type="catalytic activity">
    <reaction evidence="1">
        <text>S-ubiquitinyl-[E2 ubiquitin-conjugating enzyme]-L-cysteine + [acceptor protein]-L-lysine = [E2 ubiquitin-conjugating enzyme]-L-cysteine + N(6)-ubiquitinyl-[acceptor protein]-L-lysine.</text>
        <dbReference type="EC" id="2.3.2.27"/>
    </reaction>
</comment>
<keyword evidence="9" id="KW-0227">DNA damage</keyword>
<evidence type="ECO:0000256" key="13">
    <source>
        <dbReference type="ARBA" id="ARBA00023125"/>
    </source>
</evidence>
<evidence type="ECO:0000256" key="9">
    <source>
        <dbReference type="ARBA" id="ARBA00022763"/>
    </source>
</evidence>
<organism evidence="22 23">
    <name type="scientific">Suillus luteus UH-Slu-Lm8-n1</name>
    <dbReference type="NCBI Taxonomy" id="930992"/>
    <lineage>
        <taxon>Eukaryota</taxon>
        <taxon>Fungi</taxon>
        <taxon>Dikarya</taxon>
        <taxon>Basidiomycota</taxon>
        <taxon>Agaricomycotina</taxon>
        <taxon>Agaricomycetes</taxon>
        <taxon>Agaricomycetidae</taxon>
        <taxon>Boletales</taxon>
        <taxon>Suillineae</taxon>
        <taxon>Suillaceae</taxon>
        <taxon>Suillus</taxon>
    </lineage>
</organism>
<dbReference type="GO" id="GO:0061630">
    <property type="term" value="F:ubiquitin protein ligase activity"/>
    <property type="evidence" value="ECO:0007669"/>
    <property type="project" value="UniProtKB-EC"/>
</dbReference>
<evidence type="ECO:0000256" key="15">
    <source>
        <dbReference type="ARBA" id="ARBA00023242"/>
    </source>
</evidence>
<proteinExistence type="inferred from homology"/>
<evidence type="ECO:0000256" key="7">
    <source>
        <dbReference type="ARBA" id="ARBA00022679"/>
    </source>
</evidence>
<protein>
    <recommendedName>
        <fullName evidence="6">Postreplication repair E3 ubiquitin-protein ligase RAD18</fullName>
        <ecNumber evidence="5">2.3.2.27</ecNumber>
    </recommendedName>
    <alternativeName>
        <fullName evidence="17">Postreplication repair E3 ubiquitin-protein ligase rad18</fullName>
    </alternativeName>
    <alternativeName>
        <fullName evidence="16 18">RING-type E3 ubiquitin transferase RAD18</fullName>
    </alternativeName>
</protein>
<dbReference type="FunFam" id="3.30.40.10:FF:000172">
    <property type="entry name" value="E3 ubiquitin-protein ligase RAD18"/>
    <property type="match status" value="1"/>
</dbReference>
<feature type="compositionally biased region" description="Low complexity" evidence="20">
    <location>
        <begin position="364"/>
        <end position="374"/>
    </location>
</feature>
<dbReference type="GO" id="GO:0008270">
    <property type="term" value="F:zinc ion binding"/>
    <property type="evidence" value="ECO:0007669"/>
    <property type="project" value="UniProtKB-KW"/>
</dbReference>